<evidence type="ECO:0000256" key="2">
    <source>
        <dbReference type="SAM" id="Phobius"/>
    </source>
</evidence>
<feature type="transmembrane region" description="Helical" evidence="2">
    <location>
        <begin position="318"/>
        <end position="335"/>
    </location>
</feature>
<dbReference type="OrthoDB" id="9805625at2"/>
<keyword evidence="2" id="KW-0472">Membrane</keyword>
<keyword evidence="2" id="KW-0812">Transmembrane</keyword>
<dbReference type="InterPro" id="IPR001173">
    <property type="entry name" value="Glyco_trans_2-like"/>
</dbReference>
<dbReference type="PANTHER" id="PTHR43630">
    <property type="entry name" value="POLY-BETA-1,6-N-ACETYL-D-GLUCOSAMINE SYNTHASE"/>
    <property type="match status" value="1"/>
</dbReference>
<dbReference type="PANTHER" id="PTHR43630:SF2">
    <property type="entry name" value="GLYCOSYLTRANSFERASE"/>
    <property type="match status" value="1"/>
</dbReference>
<feature type="transmembrane region" description="Helical" evidence="2">
    <location>
        <begin position="347"/>
        <end position="370"/>
    </location>
</feature>
<reference evidence="4 5" key="1">
    <citation type="submission" date="2017-05" db="EMBL/GenBank/DDBJ databases">
        <title>The draft genome sequence of Idiomarina salinarum WNB302.</title>
        <authorList>
            <person name="Sun Y."/>
            <person name="Chen B."/>
            <person name="Du Z."/>
        </authorList>
    </citation>
    <scope>NUCLEOTIDE SEQUENCE [LARGE SCALE GENOMIC DNA]</scope>
    <source>
        <strain evidence="4 5">WNB302</strain>
    </source>
</reference>
<evidence type="ECO:0000259" key="3">
    <source>
        <dbReference type="Pfam" id="PF00535"/>
    </source>
</evidence>
<comment type="similarity">
    <text evidence="1">Belongs to the glycosyltransferase 2 family. WaaE/KdtX subfamily.</text>
</comment>
<dbReference type="InterPro" id="IPR029044">
    <property type="entry name" value="Nucleotide-diphossugar_trans"/>
</dbReference>
<protein>
    <submittedName>
        <fullName evidence="4">Glycosyltransferase</fullName>
    </submittedName>
</protein>
<dbReference type="Gene3D" id="3.90.550.10">
    <property type="entry name" value="Spore Coat Polysaccharide Biosynthesis Protein SpsA, Chain A"/>
    <property type="match status" value="1"/>
</dbReference>
<accession>A0A265UVM1</accession>
<dbReference type="GO" id="GO:0016740">
    <property type="term" value="F:transferase activity"/>
    <property type="evidence" value="ECO:0007669"/>
    <property type="project" value="UniProtKB-KW"/>
</dbReference>
<organism evidence="4 5">
    <name type="scientific">Winogradskyella aurantia</name>
    <dbReference type="NCBI Taxonomy" id="1915063"/>
    <lineage>
        <taxon>Bacteria</taxon>
        <taxon>Pseudomonadati</taxon>
        <taxon>Bacteroidota</taxon>
        <taxon>Flavobacteriia</taxon>
        <taxon>Flavobacteriales</taxon>
        <taxon>Flavobacteriaceae</taxon>
        <taxon>Winogradskyella</taxon>
    </lineage>
</organism>
<evidence type="ECO:0000256" key="1">
    <source>
        <dbReference type="ARBA" id="ARBA00038494"/>
    </source>
</evidence>
<dbReference type="Proteomes" id="UP000216840">
    <property type="component" value="Unassembled WGS sequence"/>
</dbReference>
<comment type="caution">
    <text evidence="4">The sequence shown here is derived from an EMBL/GenBank/DDBJ whole genome shotgun (WGS) entry which is preliminary data.</text>
</comment>
<name>A0A265UVM1_9FLAO</name>
<sequence length="382" mass="43343">MITTILICISIAYLLLIGSFVLGFDAVEEFSLQDIAPKTRFSIVIPFRNEAQYLPRMLQSLSSLNYPQGLYEVILVDDNSEDNSVALIETHLRDDKAQKNPALQNIQIIKNERQSGSPKKDAITTALQNATYEWIITSDADCTFPRYWLDAFDEFIQTHSPNCVVAPIKYTNGTSFFKRFQATEILSLQGATIGGFGLNQPFMSNGANFAYCKSDFIRLKGFEGNSDSASGDDIFLLHKFLKSSKLKVRYLKCKMAIVSTFPEATFKALVQQHLRWASKTSTSSHWFSKLVGGLVILGNLGCVSLIPLFLMNLISLRVAILLFILKFCIDFLLLFKASRFFNQEQVLFSYILSSVLYPFFSLYIVILTFFKSYEWKGRSFKK</sequence>
<dbReference type="AlphaFoldDB" id="A0A265UVM1"/>
<proteinExistence type="inferred from homology"/>
<keyword evidence="5" id="KW-1185">Reference proteome</keyword>
<keyword evidence="2" id="KW-1133">Transmembrane helix</keyword>
<evidence type="ECO:0000313" key="4">
    <source>
        <dbReference type="EMBL" id="OZV69365.1"/>
    </source>
</evidence>
<dbReference type="RefSeq" id="WP_094968139.1">
    <property type="nucleotide sequence ID" value="NZ_NGJN01000003.1"/>
</dbReference>
<dbReference type="Pfam" id="PF00535">
    <property type="entry name" value="Glycos_transf_2"/>
    <property type="match status" value="1"/>
</dbReference>
<dbReference type="EMBL" id="NGJN01000003">
    <property type="protein sequence ID" value="OZV69365.1"/>
    <property type="molecule type" value="Genomic_DNA"/>
</dbReference>
<dbReference type="SUPFAM" id="SSF53448">
    <property type="entry name" value="Nucleotide-diphospho-sugar transferases"/>
    <property type="match status" value="1"/>
</dbReference>
<feature type="domain" description="Glycosyltransferase 2-like" evidence="3">
    <location>
        <begin position="42"/>
        <end position="183"/>
    </location>
</feature>
<evidence type="ECO:0000313" key="5">
    <source>
        <dbReference type="Proteomes" id="UP000216840"/>
    </source>
</evidence>
<gene>
    <name evidence="4" type="ORF">CA834_07900</name>
</gene>
<keyword evidence="4" id="KW-0808">Transferase</keyword>